<organism evidence="2 3">
    <name type="scientific">Marasmius tenuissimus</name>
    <dbReference type="NCBI Taxonomy" id="585030"/>
    <lineage>
        <taxon>Eukaryota</taxon>
        <taxon>Fungi</taxon>
        <taxon>Dikarya</taxon>
        <taxon>Basidiomycota</taxon>
        <taxon>Agaricomycotina</taxon>
        <taxon>Agaricomycetes</taxon>
        <taxon>Agaricomycetidae</taxon>
        <taxon>Agaricales</taxon>
        <taxon>Marasmiineae</taxon>
        <taxon>Marasmiaceae</taxon>
        <taxon>Marasmius</taxon>
    </lineage>
</organism>
<accession>A0ABR3A8A2</accession>
<proteinExistence type="predicted"/>
<gene>
    <name evidence="2" type="ORF">AAF712_003576</name>
</gene>
<feature type="signal peptide" evidence="1">
    <location>
        <begin position="1"/>
        <end position="20"/>
    </location>
</feature>
<keyword evidence="1" id="KW-0732">Signal</keyword>
<dbReference type="Proteomes" id="UP001437256">
    <property type="component" value="Unassembled WGS sequence"/>
</dbReference>
<sequence length="81" mass="8950">MALRLVAFFVCAVLSLGVKAADWYTVEWDAPQFTAMSGDFVVPKLPNTGGDCYFCVTVAQCIRIFLTGVDRNPLRLAWSSE</sequence>
<feature type="chain" id="PRO_5045752337" description="Peptidase C1A papain C-terminal domain-containing protein" evidence="1">
    <location>
        <begin position="21"/>
        <end position="81"/>
    </location>
</feature>
<keyword evidence="3" id="KW-1185">Reference proteome</keyword>
<evidence type="ECO:0000313" key="3">
    <source>
        <dbReference type="Proteomes" id="UP001437256"/>
    </source>
</evidence>
<name>A0ABR3A8A2_9AGAR</name>
<evidence type="ECO:0000256" key="1">
    <source>
        <dbReference type="SAM" id="SignalP"/>
    </source>
</evidence>
<evidence type="ECO:0008006" key="4">
    <source>
        <dbReference type="Google" id="ProtNLM"/>
    </source>
</evidence>
<protein>
    <recommendedName>
        <fullName evidence="4">Peptidase C1A papain C-terminal domain-containing protein</fullName>
    </recommendedName>
</protein>
<reference evidence="2 3" key="1">
    <citation type="submission" date="2024-05" db="EMBL/GenBank/DDBJ databases">
        <title>A draft genome resource for the thread blight pathogen Marasmius tenuissimus strain MS-2.</title>
        <authorList>
            <person name="Yulfo-Soto G.E."/>
            <person name="Baruah I.K."/>
            <person name="Amoako-Attah I."/>
            <person name="Bukari Y."/>
            <person name="Meinhardt L.W."/>
            <person name="Bailey B.A."/>
            <person name="Cohen S.P."/>
        </authorList>
    </citation>
    <scope>NUCLEOTIDE SEQUENCE [LARGE SCALE GENOMIC DNA]</scope>
    <source>
        <strain evidence="2 3">MS-2</strain>
    </source>
</reference>
<evidence type="ECO:0000313" key="2">
    <source>
        <dbReference type="EMBL" id="KAL0069213.1"/>
    </source>
</evidence>
<comment type="caution">
    <text evidence="2">The sequence shown here is derived from an EMBL/GenBank/DDBJ whole genome shotgun (WGS) entry which is preliminary data.</text>
</comment>
<dbReference type="EMBL" id="JBBXMP010000013">
    <property type="protein sequence ID" value="KAL0069213.1"/>
    <property type="molecule type" value="Genomic_DNA"/>
</dbReference>